<reference evidence="5" key="1">
    <citation type="submission" date="2019-05" db="EMBL/GenBank/DDBJ databases">
        <title>Role of calcium in the defense response induced by brassinosteroids in strawberry plants.</title>
        <authorList>
            <person name="Furio R.N."/>
            <person name="Martinez-Zamora M.G."/>
            <person name="Salazar S.M."/>
            <person name="Coll Y."/>
            <person name="Martos G.G."/>
            <person name="Diaz-Ricci J.C."/>
        </authorList>
    </citation>
    <scope>NUCLEOTIDE SEQUENCE</scope>
</reference>
<keyword evidence="3" id="KW-0812">Transmembrane</keyword>
<dbReference type="AlphaFoldDB" id="A0A6B9IPS4"/>
<evidence type="ECO:0000259" key="4">
    <source>
        <dbReference type="PROSITE" id="PS50222"/>
    </source>
</evidence>
<feature type="compositionally biased region" description="Low complexity" evidence="2">
    <location>
        <begin position="46"/>
        <end position="57"/>
    </location>
</feature>
<dbReference type="InterPro" id="IPR002048">
    <property type="entry name" value="EF_hand_dom"/>
</dbReference>
<name>A0A6B9IPS4_FRAAN</name>
<evidence type="ECO:0000313" key="5">
    <source>
        <dbReference type="EMBL" id="QGZ07685.1"/>
    </source>
</evidence>
<evidence type="ECO:0000256" key="2">
    <source>
        <dbReference type="SAM" id="MobiDB-lite"/>
    </source>
</evidence>
<dbReference type="PANTHER" id="PTHR46824">
    <property type="entry name" value="CALCIUM-BINDING PROTEIN CML48-RELATED"/>
    <property type="match status" value="1"/>
</dbReference>
<gene>
    <name evidence="5" type="primary">CML49</name>
</gene>
<feature type="domain" description="EF-hand" evidence="4">
    <location>
        <begin position="122"/>
        <end position="157"/>
    </location>
</feature>
<dbReference type="GO" id="GO:0005509">
    <property type="term" value="F:calcium ion binding"/>
    <property type="evidence" value="ECO:0007669"/>
    <property type="project" value="InterPro"/>
</dbReference>
<evidence type="ECO:0000256" key="1">
    <source>
        <dbReference type="ARBA" id="ARBA00022837"/>
    </source>
</evidence>
<protein>
    <submittedName>
        <fullName evidence="5">Putative calcium-binding protein</fullName>
    </submittedName>
</protein>
<dbReference type="Gene3D" id="1.10.238.10">
    <property type="entry name" value="EF-hand"/>
    <property type="match status" value="1"/>
</dbReference>
<dbReference type="SUPFAM" id="SSF47473">
    <property type="entry name" value="EF-hand"/>
    <property type="match status" value="1"/>
</dbReference>
<keyword evidence="3" id="KW-0472">Membrane</keyword>
<feature type="compositionally biased region" description="Low complexity" evidence="2">
    <location>
        <begin position="70"/>
        <end position="79"/>
    </location>
</feature>
<feature type="region of interest" description="Disordered" evidence="2">
    <location>
        <begin position="1"/>
        <end position="102"/>
    </location>
</feature>
<dbReference type="InterPro" id="IPR018247">
    <property type="entry name" value="EF_Hand_1_Ca_BS"/>
</dbReference>
<keyword evidence="3" id="KW-1133">Transmembrane helix</keyword>
<dbReference type="InterPro" id="IPR044590">
    <property type="entry name" value="CML48/49/50"/>
</dbReference>
<evidence type="ECO:0000256" key="3">
    <source>
        <dbReference type="SAM" id="Phobius"/>
    </source>
</evidence>
<organism evidence="5">
    <name type="scientific">Fragaria ananassa</name>
    <name type="common">Strawberry</name>
    <name type="synonym">Fragaria chiloensis x Fragaria virginiana</name>
    <dbReference type="NCBI Taxonomy" id="3747"/>
    <lineage>
        <taxon>Eukaryota</taxon>
        <taxon>Viridiplantae</taxon>
        <taxon>Streptophyta</taxon>
        <taxon>Embryophyta</taxon>
        <taxon>Tracheophyta</taxon>
        <taxon>Spermatophyta</taxon>
        <taxon>Magnoliopsida</taxon>
        <taxon>eudicotyledons</taxon>
        <taxon>Gunneridae</taxon>
        <taxon>Pentapetalae</taxon>
        <taxon>rosids</taxon>
        <taxon>fabids</taxon>
        <taxon>Rosales</taxon>
        <taxon>Rosaceae</taxon>
        <taxon>Rosoideae</taxon>
        <taxon>Potentilleae</taxon>
        <taxon>Fragariinae</taxon>
        <taxon>Fragaria</taxon>
    </lineage>
</organism>
<accession>A0A6B9IPS4</accession>
<dbReference type="PROSITE" id="PS50222">
    <property type="entry name" value="EF_HAND_2"/>
    <property type="match status" value="1"/>
</dbReference>
<feature type="compositionally biased region" description="Pro residues" evidence="2">
    <location>
        <begin position="1"/>
        <end position="38"/>
    </location>
</feature>
<proteinExistence type="evidence at transcript level"/>
<dbReference type="PANTHER" id="PTHR46824:SF1">
    <property type="entry name" value="CALCIUM-BINDING PROTEIN CML49-RELATED"/>
    <property type="match status" value="1"/>
</dbReference>
<dbReference type="EMBL" id="MK966025">
    <property type="protein sequence ID" value="QGZ07685.1"/>
    <property type="molecule type" value="mRNA"/>
</dbReference>
<feature type="transmembrane region" description="Helical" evidence="3">
    <location>
        <begin position="163"/>
        <end position="181"/>
    </location>
</feature>
<keyword evidence="1" id="KW-0106">Calcium</keyword>
<feature type="compositionally biased region" description="Gly residues" evidence="2">
    <location>
        <begin position="91"/>
        <end position="100"/>
    </location>
</feature>
<dbReference type="PROSITE" id="PS00018">
    <property type="entry name" value="EF_HAND_1"/>
    <property type="match status" value="1"/>
</dbReference>
<sequence>MSGYPHPPPNYGYGSAPPPGKPYPSAPPPYGAPPPGSAPPNQHQHQPSPYGAPSAPYASPPPPPQGSGGYSAPYAAPPQGGAGFPAPGPPHGGGGGGGGYPSPAPGYGSPFAALVPSSFPPGTDPNVVACFQIADQDGSGFIDDKELQKALSSYNQSFSMRTVHLLMFYTVLVLMAVNMWWSEIPKF</sequence>
<dbReference type="InterPro" id="IPR011992">
    <property type="entry name" value="EF-hand-dom_pair"/>
</dbReference>